<dbReference type="GO" id="GO:0019867">
    <property type="term" value="C:outer membrane"/>
    <property type="evidence" value="ECO:0007669"/>
    <property type="project" value="InterPro"/>
</dbReference>
<dbReference type="InterPro" id="IPR050487">
    <property type="entry name" value="FtsQ_DivIB"/>
</dbReference>
<keyword evidence="3" id="KW-0132">Cell division</keyword>
<evidence type="ECO:0000259" key="10">
    <source>
        <dbReference type="PROSITE" id="PS51779"/>
    </source>
</evidence>
<evidence type="ECO:0000256" key="2">
    <source>
        <dbReference type="ARBA" id="ARBA00022475"/>
    </source>
</evidence>
<dbReference type="Pfam" id="PF07244">
    <property type="entry name" value="POTRA"/>
    <property type="match status" value="4"/>
</dbReference>
<accession>A0A517N9C3</accession>
<dbReference type="PANTHER" id="PTHR37820:SF1">
    <property type="entry name" value="CELL DIVISION PROTEIN FTSQ"/>
    <property type="match status" value="1"/>
</dbReference>
<dbReference type="GO" id="GO:0051301">
    <property type="term" value="P:cell division"/>
    <property type="evidence" value="ECO:0007669"/>
    <property type="project" value="UniProtKB-KW"/>
</dbReference>
<evidence type="ECO:0000313" key="12">
    <source>
        <dbReference type="Proteomes" id="UP000318538"/>
    </source>
</evidence>
<evidence type="ECO:0000256" key="4">
    <source>
        <dbReference type="ARBA" id="ARBA00022692"/>
    </source>
</evidence>
<keyword evidence="2" id="KW-1003">Cell membrane</keyword>
<feature type="region of interest" description="Disordered" evidence="8">
    <location>
        <begin position="457"/>
        <end position="483"/>
    </location>
</feature>
<dbReference type="PROSITE" id="PS51779">
    <property type="entry name" value="POTRA"/>
    <property type="match status" value="1"/>
</dbReference>
<keyword evidence="7" id="KW-0131">Cell cycle</keyword>
<dbReference type="InterPro" id="IPR034746">
    <property type="entry name" value="POTRA"/>
</dbReference>
<keyword evidence="6" id="KW-0472">Membrane</keyword>
<proteinExistence type="predicted"/>
<evidence type="ECO:0000256" key="3">
    <source>
        <dbReference type="ARBA" id="ARBA00022618"/>
    </source>
</evidence>
<dbReference type="AlphaFoldDB" id="A0A517N9C3"/>
<dbReference type="KEGG" id="rlc:K227x_21160"/>
<reference evidence="11 12" key="1">
    <citation type="submission" date="2019-02" db="EMBL/GenBank/DDBJ databases">
        <title>Deep-cultivation of Planctomycetes and their phenomic and genomic characterization uncovers novel biology.</title>
        <authorList>
            <person name="Wiegand S."/>
            <person name="Jogler M."/>
            <person name="Boedeker C."/>
            <person name="Pinto D."/>
            <person name="Vollmers J."/>
            <person name="Rivas-Marin E."/>
            <person name="Kohn T."/>
            <person name="Peeters S.H."/>
            <person name="Heuer A."/>
            <person name="Rast P."/>
            <person name="Oberbeckmann S."/>
            <person name="Bunk B."/>
            <person name="Jeske O."/>
            <person name="Meyerdierks A."/>
            <person name="Storesund J.E."/>
            <person name="Kallscheuer N."/>
            <person name="Luecker S."/>
            <person name="Lage O.M."/>
            <person name="Pohl T."/>
            <person name="Merkel B.J."/>
            <person name="Hornburger P."/>
            <person name="Mueller R.-W."/>
            <person name="Bruemmer F."/>
            <person name="Labrenz M."/>
            <person name="Spormann A.M."/>
            <person name="Op den Camp H."/>
            <person name="Overmann J."/>
            <person name="Amann R."/>
            <person name="Jetten M.S.M."/>
            <person name="Mascher T."/>
            <person name="Medema M.H."/>
            <person name="Devos D.P."/>
            <person name="Kaster A.-K."/>
            <person name="Ovreas L."/>
            <person name="Rohde M."/>
            <person name="Galperin M.Y."/>
            <person name="Jogler C."/>
        </authorList>
    </citation>
    <scope>NUCLEOTIDE SEQUENCE [LARGE SCALE GENOMIC DNA]</scope>
    <source>
        <strain evidence="11 12">K22_7</strain>
    </source>
</reference>
<sequence length="483" mass="54158" precursor="true">MPRRLPNLLPSPLVSRYRTVGYRRYALGLMLAVPMSMPATAQFGGGGMGGAGGGGASVPGPDNKPKFREHVHDGAGIALRREKGDALVLGVRIVGNQRITSHRILQNIQTRQDRFYDYETVLGDVRRLNDMGAFDHVTFKLNEQPGGFYVTFEVHERPTISQVIFHGNRAMNDRELKGRAGVSAADPLSEFSIESARRRLVDYYKEEGFNQVSVQANTGIKSDASAVVFRINEGPKERIWDIAIEGCTIVSEARLKKIIKSRDGFAGVISYIGNTADLAKVDQDVDILAAYYHNLGFLTATVGRTLKYDDSGKWIYVTFVINEGPRFTVNDVQIIGHQYASEDSIRSRLKLKPGDTFDGTKLRQDVGEIVYGYGELGFIYAEVEPQTVMRDEDNIVDLVYKIAEGDRWKIDKIRVEIDGDPHLMKENTMLNLIDLREGDFIDRRALEMNRSRLERSQLLETNPQVAEPPDIKVVPTDEDGKRF</sequence>
<evidence type="ECO:0000256" key="9">
    <source>
        <dbReference type="SAM" id="SignalP"/>
    </source>
</evidence>
<dbReference type="InterPro" id="IPR010827">
    <property type="entry name" value="BamA/TamA_POTRA"/>
</dbReference>
<protein>
    <submittedName>
        <fullName evidence="11">Outer membrane protein assembly factor BamA</fullName>
    </submittedName>
</protein>
<name>A0A517N9C3_9BACT</name>
<organism evidence="11 12">
    <name type="scientific">Rubripirellula lacrimiformis</name>
    <dbReference type="NCBI Taxonomy" id="1930273"/>
    <lineage>
        <taxon>Bacteria</taxon>
        <taxon>Pseudomonadati</taxon>
        <taxon>Planctomycetota</taxon>
        <taxon>Planctomycetia</taxon>
        <taxon>Pirellulales</taxon>
        <taxon>Pirellulaceae</taxon>
        <taxon>Rubripirellula</taxon>
    </lineage>
</organism>
<evidence type="ECO:0000256" key="7">
    <source>
        <dbReference type="ARBA" id="ARBA00023306"/>
    </source>
</evidence>
<evidence type="ECO:0000313" key="11">
    <source>
        <dbReference type="EMBL" id="QDT03731.1"/>
    </source>
</evidence>
<dbReference type="Proteomes" id="UP000318538">
    <property type="component" value="Chromosome"/>
</dbReference>
<dbReference type="GO" id="GO:0005886">
    <property type="term" value="C:plasma membrane"/>
    <property type="evidence" value="ECO:0007669"/>
    <property type="project" value="TreeGrafter"/>
</dbReference>
<dbReference type="Gene3D" id="3.10.20.310">
    <property type="entry name" value="membrane protein fhac"/>
    <property type="match status" value="5"/>
</dbReference>
<dbReference type="RefSeq" id="WP_218933894.1">
    <property type="nucleotide sequence ID" value="NZ_CP036525.1"/>
</dbReference>
<feature type="chain" id="PRO_5021747759" evidence="9">
    <location>
        <begin position="42"/>
        <end position="483"/>
    </location>
</feature>
<gene>
    <name evidence="11" type="primary">bamA</name>
    <name evidence="11" type="ORF">K227x_21160</name>
</gene>
<evidence type="ECO:0000256" key="1">
    <source>
        <dbReference type="ARBA" id="ARBA00004370"/>
    </source>
</evidence>
<dbReference type="PANTHER" id="PTHR37820">
    <property type="entry name" value="CELL DIVISION PROTEIN DIVIB"/>
    <property type="match status" value="1"/>
</dbReference>
<keyword evidence="5" id="KW-1133">Transmembrane helix</keyword>
<keyword evidence="12" id="KW-1185">Reference proteome</keyword>
<comment type="subcellular location">
    <subcellularLocation>
        <location evidence="1">Membrane</location>
    </subcellularLocation>
</comment>
<dbReference type="EMBL" id="CP036525">
    <property type="protein sequence ID" value="QDT03731.1"/>
    <property type="molecule type" value="Genomic_DNA"/>
</dbReference>
<feature type="signal peptide" evidence="9">
    <location>
        <begin position="1"/>
        <end position="41"/>
    </location>
</feature>
<keyword evidence="4" id="KW-0812">Transmembrane</keyword>
<evidence type="ECO:0000256" key="5">
    <source>
        <dbReference type="ARBA" id="ARBA00022989"/>
    </source>
</evidence>
<keyword evidence="9" id="KW-0732">Signal</keyword>
<evidence type="ECO:0000256" key="6">
    <source>
        <dbReference type="ARBA" id="ARBA00023136"/>
    </source>
</evidence>
<feature type="domain" description="POTRA" evidence="10">
    <location>
        <begin position="327"/>
        <end position="405"/>
    </location>
</feature>
<evidence type="ECO:0000256" key="8">
    <source>
        <dbReference type="SAM" id="MobiDB-lite"/>
    </source>
</evidence>